<evidence type="ECO:0000313" key="10">
    <source>
        <dbReference type="Proteomes" id="UP000000485"/>
    </source>
</evidence>
<reference evidence="10" key="1">
    <citation type="submission" date="2011-04" db="EMBL/GenBank/DDBJ databases">
        <title>Complete sequence of Cellvibrio gilvus ATCC 13127.</title>
        <authorList>
            <person name="Lucas S."/>
            <person name="Han J."/>
            <person name="Lapidus A."/>
            <person name="Cheng J.-F."/>
            <person name="Goodwin L."/>
            <person name="Pitluck S."/>
            <person name="Peters L."/>
            <person name="Munk A."/>
            <person name="Detter J.C."/>
            <person name="Han C."/>
            <person name="Tapia R."/>
            <person name="Land M."/>
            <person name="Hauser L."/>
            <person name="Kyrpides N."/>
            <person name="Ivanova N."/>
            <person name="Ovchinnikova G."/>
            <person name="Pagani I."/>
            <person name="Mead D."/>
            <person name="Brumm P."/>
            <person name="Woyke T."/>
        </authorList>
    </citation>
    <scope>NUCLEOTIDE SEQUENCE [LARGE SCALE GENOMIC DNA]</scope>
    <source>
        <strain evidence="10">ATCC 13127 / NRRL B-14078</strain>
    </source>
</reference>
<dbReference type="Pfam" id="PF02397">
    <property type="entry name" value="Bac_transf"/>
    <property type="match status" value="1"/>
</dbReference>
<comment type="similarity">
    <text evidence="2">Belongs to the bacterial sugar transferase family.</text>
</comment>
<dbReference type="HOGENOM" id="CLU_024920_3_2_11"/>
<evidence type="ECO:0000256" key="3">
    <source>
        <dbReference type="ARBA" id="ARBA00022679"/>
    </source>
</evidence>
<name>F8A6R0_CELGA</name>
<keyword evidence="4 7" id="KW-0812">Transmembrane</keyword>
<gene>
    <name evidence="9" type="ordered locus">Celgi_0600</name>
</gene>
<dbReference type="EMBL" id="CP002665">
    <property type="protein sequence ID" value="AEI11120.1"/>
    <property type="molecule type" value="Genomic_DNA"/>
</dbReference>
<dbReference type="InterPro" id="IPR003362">
    <property type="entry name" value="Bact_transf"/>
</dbReference>
<feature type="transmembrane region" description="Helical" evidence="7">
    <location>
        <begin position="88"/>
        <end position="108"/>
    </location>
</feature>
<feature type="domain" description="Bacterial sugar transferase" evidence="8">
    <location>
        <begin position="317"/>
        <end position="504"/>
    </location>
</feature>
<dbReference type="PANTHER" id="PTHR30576:SF10">
    <property type="entry name" value="SLL5057 PROTEIN"/>
    <property type="match status" value="1"/>
</dbReference>
<dbReference type="EC" id="2.7.8.6" evidence="9"/>
<sequence length="510" mass="54516">MTLTADHASAPYFERRERRGRAIEPRRSWASAQPFVARRTRFNSSAEHESLSWRVSGHRYASVTAAADLSMTAVVAAGVLLASGATPVATAGWSAASAAVFVGLVASFKGYRAASLGDGPVEFQSVGRASIAAAVLLMVLGFVAEVAVPRTAVLVGVPVLALGAAGLRHHRRRALHRRRRRGEAMMSTLVVGDEGPVGRLIADLGGAPHHGYRIEGVCSPAVDSTDHVGGVPVLGGVADVVQVAADRAAEVVIVAGTSVSGPALRRLSWALGRVGAHMVVVPDLVEVAAPRLTVRPTAGLSLLEVEVDSPRPRLVAKSVLDATLTAVLLVLASPVIGAAALAVRLTSPGGAFYQQTRVGVDGRRFTMWKLRTMYADADARRAELAAHSDRDGVMFKMHDDPRVTPVGKVLRRFSIDELPQLWNVVRGDMSLVGPRPPLVSEVEAYEDQVHRRLRVKPGLTGLWQVSGRADLSWDESVRLDLRYVDNWSVTMDLLILWKTGRAVLRGSGAY</sequence>
<dbReference type="eggNOG" id="COG2148">
    <property type="taxonomic scope" value="Bacteria"/>
</dbReference>
<dbReference type="GO" id="GO:0016020">
    <property type="term" value="C:membrane"/>
    <property type="evidence" value="ECO:0007669"/>
    <property type="project" value="UniProtKB-SubCell"/>
</dbReference>
<dbReference type="AlphaFoldDB" id="F8A6R0"/>
<keyword evidence="5 7" id="KW-1133">Transmembrane helix</keyword>
<comment type="subcellular location">
    <subcellularLocation>
        <location evidence="1">Membrane</location>
        <topology evidence="1">Multi-pass membrane protein</topology>
    </subcellularLocation>
</comment>
<evidence type="ECO:0000259" key="8">
    <source>
        <dbReference type="Pfam" id="PF02397"/>
    </source>
</evidence>
<evidence type="ECO:0000256" key="7">
    <source>
        <dbReference type="SAM" id="Phobius"/>
    </source>
</evidence>
<evidence type="ECO:0000256" key="2">
    <source>
        <dbReference type="ARBA" id="ARBA00006464"/>
    </source>
</evidence>
<dbReference type="NCBIfam" id="TIGR03025">
    <property type="entry name" value="EPS_sugtrans"/>
    <property type="match status" value="1"/>
</dbReference>
<keyword evidence="3 9" id="KW-0808">Transferase</keyword>
<feature type="transmembrane region" description="Helical" evidence="7">
    <location>
        <begin position="129"/>
        <end position="147"/>
    </location>
</feature>
<dbReference type="OrthoDB" id="9808602at2"/>
<keyword evidence="6 7" id="KW-0472">Membrane</keyword>
<keyword evidence="10" id="KW-1185">Reference proteome</keyword>
<dbReference type="GO" id="GO:0047360">
    <property type="term" value="F:undecaprenyl-phosphate galactose phosphotransferase activity"/>
    <property type="evidence" value="ECO:0007669"/>
    <property type="project" value="UniProtKB-EC"/>
</dbReference>
<evidence type="ECO:0000256" key="6">
    <source>
        <dbReference type="ARBA" id="ARBA00023136"/>
    </source>
</evidence>
<accession>F8A6R0</accession>
<evidence type="ECO:0000256" key="5">
    <source>
        <dbReference type="ARBA" id="ARBA00022989"/>
    </source>
</evidence>
<dbReference type="KEGG" id="cga:Celgi_0600"/>
<feature type="transmembrane region" description="Helical" evidence="7">
    <location>
        <begin position="60"/>
        <end position="82"/>
    </location>
</feature>
<dbReference type="InterPro" id="IPR017475">
    <property type="entry name" value="EPS_sugar_tfrase"/>
</dbReference>
<dbReference type="Gene3D" id="3.40.50.720">
    <property type="entry name" value="NAD(P)-binding Rossmann-like Domain"/>
    <property type="match status" value="1"/>
</dbReference>
<organism evidence="9 10">
    <name type="scientific">Cellulomonas gilvus (strain ATCC 13127 / NRRL B-14078)</name>
    <name type="common">Cellvibrio gilvus</name>
    <dbReference type="NCBI Taxonomy" id="593907"/>
    <lineage>
        <taxon>Bacteria</taxon>
        <taxon>Bacillati</taxon>
        <taxon>Actinomycetota</taxon>
        <taxon>Actinomycetes</taxon>
        <taxon>Micrococcales</taxon>
        <taxon>Cellulomonadaceae</taxon>
        <taxon>Cellulomonas</taxon>
    </lineage>
</organism>
<dbReference type="STRING" id="593907.Celgi_0600"/>
<evidence type="ECO:0000256" key="1">
    <source>
        <dbReference type="ARBA" id="ARBA00004141"/>
    </source>
</evidence>
<dbReference type="PANTHER" id="PTHR30576">
    <property type="entry name" value="COLANIC BIOSYNTHESIS UDP-GLUCOSE LIPID CARRIER TRANSFERASE"/>
    <property type="match status" value="1"/>
</dbReference>
<evidence type="ECO:0000313" key="9">
    <source>
        <dbReference type="EMBL" id="AEI11120.1"/>
    </source>
</evidence>
<evidence type="ECO:0000256" key="4">
    <source>
        <dbReference type="ARBA" id="ARBA00022692"/>
    </source>
</evidence>
<feature type="transmembrane region" description="Helical" evidence="7">
    <location>
        <begin position="153"/>
        <end position="170"/>
    </location>
</feature>
<protein>
    <submittedName>
        <fullName evidence="9">Exopolysaccharide biosynthesis polyprenyl glycosylphosphotransferase</fullName>
        <ecNumber evidence="9">2.7.8.6</ecNumber>
    </submittedName>
</protein>
<dbReference type="RefSeq" id="WP_013882643.1">
    <property type="nucleotide sequence ID" value="NC_015671.1"/>
</dbReference>
<proteinExistence type="inferred from homology"/>
<dbReference type="Proteomes" id="UP000000485">
    <property type="component" value="Chromosome"/>
</dbReference>
<feature type="transmembrane region" description="Helical" evidence="7">
    <location>
        <begin position="319"/>
        <end position="343"/>
    </location>
</feature>